<dbReference type="RefSeq" id="WP_132770027.1">
    <property type="nucleotide sequence ID" value="NZ_JAOQNK010000001.1"/>
</dbReference>
<protein>
    <submittedName>
        <fullName evidence="7">Outer membrane protein assembly factor BamD</fullName>
    </submittedName>
</protein>
<reference evidence="7 8" key="1">
    <citation type="submission" date="2024-04" db="EMBL/GenBank/DDBJ databases">
        <title>WGS of bacteria from Torrens River.</title>
        <authorList>
            <person name="Wyrsch E.R."/>
            <person name="Drigo B."/>
        </authorList>
    </citation>
    <scope>NUCLEOTIDE SEQUENCE [LARGE SCALE GENOMIC DNA]</scope>
    <source>
        <strain evidence="7 8">TWI391</strain>
    </source>
</reference>
<keyword evidence="8" id="KW-1185">Reference proteome</keyword>
<keyword evidence="1 5" id="KW-0732">Signal</keyword>
<name>A0ABV0C3N4_9SPHI</name>
<feature type="chain" id="PRO_5047142906" evidence="5">
    <location>
        <begin position="24"/>
        <end position="313"/>
    </location>
</feature>
<dbReference type="InterPro" id="IPR017689">
    <property type="entry name" value="BamD"/>
</dbReference>
<dbReference type="InterPro" id="IPR011990">
    <property type="entry name" value="TPR-like_helical_dom_sf"/>
</dbReference>
<evidence type="ECO:0000313" key="7">
    <source>
        <dbReference type="EMBL" id="MEN5380227.1"/>
    </source>
</evidence>
<dbReference type="SUPFAM" id="SSF48452">
    <property type="entry name" value="TPR-like"/>
    <property type="match status" value="1"/>
</dbReference>
<keyword evidence="2" id="KW-0472">Membrane</keyword>
<dbReference type="EMBL" id="JBDJNQ010000015">
    <property type="protein sequence ID" value="MEN5380227.1"/>
    <property type="molecule type" value="Genomic_DNA"/>
</dbReference>
<evidence type="ECO:0000259" key="6">
    <source>
        <dbReference type="Pfam" id="PF13525"/>
    </source>
</evidence>
<evidence type="ECO:0000313" key="8">
    <source>
        <dbReference type="Proteomes" id="UP001409291"/>
    </source>
</evidence>
<evidence type="ECO:0000256" key="1">
    <source>
        <dbReference type="ARBA" id="ARBA00022729"/>
    </source>
</evidence>
<feature type="region of interest" description="Disordered" evidence="4">
    <location>
        <begin position="288"/>
        <end position="313"/>
    </location>
</feature>
<gene>
    <name evidence="7" type="primary">bamD</name>
    <name evidence="7" type="ORF">ABE541_23380</name>
</gene>
<comment type="caution">
    <text evidence="7">The sequence shown here is derived from an EMBL/GenBank/DDBJ whole genome shotgun (WGS) entry which is preliminary data.</text>
</comment>
<dbReference type="Proteomes" id="UP001409291">
    <property type="component" value="Unassembled WGS sequence"/>
</dbReference>
<dbReference type="NCBIfam" id="TIGR03302">
    <property type="entry name" value="OM_YfiO"/>
    <property type="match status" value="1"/>
</dbReference>
<dbReference type="Gene3D" id="1.25.40.10">
    <property type="entry name" value="Tetratricopeptide repeat domain"/>
    <property type="match status" value="1"/>
</dbReference>
<dbReference type="InterPro" id="IPR039565">
    <property type="entry name" value="BamD-like"/>
</dbReference>
<feature type="domain" description="Outer membrane lipoprotein BamD-like" evidence="6">
    <location>
        <begin position="37"/>
        <end position="168"/>
    </location>
</feature>
<feature type="signal peptide" evidence="5">
    <location>
        <begin position="1"/>
        <end position="23"/>
    </location>
</feature>
<proteinExistence type="predicted"/>
<dbReference type="PROSITE" id="PS51257">
    <property type="entry name" value="PROKAR_LIPOPROTEIN"/>
    <property type="match status" value="1"/>
</dbReference>
<sequence length="313" mass="36250">MFLNRRIAALCAGILLLVSFSSCKSKFEKLRASNNIAQKYEEAVKLYENKKYSKALILFEDLRTKFRGQAEAENLYYFTAFASYRLKDYTSARYHFKDFADVYPNSPRAEECRFMSAYCYYLDSPKSSLDQENTRKAIDALQLFVNLYPESERAKEAGELIQKLRDKLELKAFSNARLLYDMGLNDDYRAAVIALQNVLKAYPDTKYAEEIEYLTVKSQYKLATQSSPVKQADRFSEVIDYYRSFAMSFPNSKYMKEVESLRDSAEKKMKTAATYMATVNKAIAEQEKERKAAIAAKENKDNKDNTQKNESKK</sequence>
<organism evidence="7 8">
    <name type="scientific">Sphingobacterium kitahiroshimense</name>
    <dbReference type="NCBI Taxonomy" id="470446"/>
    <lineage>
        <taxon>Bacteria</taxon>
        <taxon>Pseudomonadati</taxon>
        <taxon>Bacteroidota</taxon>
        <taxon>Sphingobacteriia</taxon>
        <taxon>Sphingobacteriales</taxon>
        <taxon>Sphingobacteriaceae</taxon>
        <taxon>Sphingobacterium</taxon>
    </lineage>
</organism>
<accession>A0ABV0C3N4</accession>
<evidence type="ECO:0000256" key="4">
    <source>
        <dbReference type="SAM" id="MobiDB-lite"/>
    </source>
</evidence>
<evidence type="ECO:0000256" key="5">
    <source>
        <dbReference type="SAM" id="SignalP"/>
    </source>
</evidence>
<evidence type="ECO:0000256" key="2">
    <source>
        <dbReference type="ARBA" id="ARBA00023136"/>
    </source>
</evidence>
<dbReference type="Pfam" id="PF13525">
    <property type="entry name" value="YfiO"/>
    <property type="match status" value="1"/>
</dbReference>
<keyword evidence="3" id="KW-0998">Cell outer membrane</keyword>
<evidence type="ECO:0000256" key="3">
    <source>
        <dbReference type="ARBA" id="ARBA00023237"/>
    </source>
</evidence>